<dbReference type="EMBL" id="JBHSSM010000016">
    <property type="protein sequence ID" value="MFC6315171.1"/>
    <property type="molecule type" value="Genomic_DNA"/>
</dbReference>
<evidence type="ECO:0000313" key="3">
    <source>
        <dbReference type="Proteomes" id="UP001596310"/>
    </source>
</evidence>
<evidence type="ECO:0000313" key="2">
    <source>
        <dbReference type="EMBL" id="MFC6315171.1"/>
    </source>
</evidence>
<protein>
    <recommendedName>
        <fullName evidence="1">Peptidase S74 domain-containing protein</fullName>
    </recommendedName>
</protein>
<reference evidence="3" key="1">
    <citation type="journal article" date="2019" name="Int. J. Syst. Evol. Microbiol.">
        <title>The Global Catalogue of Microorganisms (GCM) 10K type strain sequencing project: providing services to taxonomists for standard genome sequencing and annotation.</title>
        <authorList>
            <consortium name="The Broad Institute Genomics Platform"/>
            <consortium name="The Broad Institute Genome Sequencing Center for Infectious Disease"/>
            <person name="Wu L."/>
            <person name="Ma J."/>
        </authorList>
    </citation>
    <scope>NUCLEOTIDE SEQUENCE [LARGE SCALE GENOMIC DNA]</scope>
    <source>
        <strain evidence="3">CCM 8897</strain>
    </source>
</reference>
<proteinExistence type="predicted"/>
<gene>
    <name evidence="2" type="ORF">ACFQHW_06235</name>
</gene>
<evidence type="ECO:0000259" key="1">
    <source>
        <dbReference type="PROSITE" id="PS51688"/>
    </source>
</evidence>
<comment type="caution">
    <text evidence="2">The sequence shown here is derived from an EMBL/GenBank/DDBJ whole genome shotgun (WGS) entry which is preliminary data.</text>
</comment>
<keyword evidence="3" id="KW-1185">Reference proteome</keyword>
<dbReference type="PROSITE" id="PS51688">
    <property type="entry name" value="ICA"/>
    <property type="match status" value="1"/>
</dbReference>
<feature type="domain" description="Peptidase S74" evidence="1">
    <location>
        <begin position="1656"/>
        <end position="1769"/>
    </location>
</feature>
<organism evidence="2 3">
    <name type="scientific">Lapidilactobacillus achengensis</name>
    <dbReference type="NCBI Taxonomy" id="2486000"/>
    <lineage>
        <taxon>Bacteria</taxon>
        <taxon>Bacillati</taxon>
        <taxon>Bacillota</taxon>
        <taxon>Bacilli</taxon>
        <taxon>Lactobacillales</taxon>
        <taxon>Lactobacillaceae</taxon>
        <taxon>Lapidilactobacillus</taxon>
    </lineage>
</organism>
<sequence>MLSETTAVRNAWAASERELQLRITINDQVFNAEDVTDFSYDAGAMNGESLTLGSTYANSIKITFSHIVEKLKLEDKITPEIGIKLPDDTWSYTKLGVFIIDSEVKQDRNNGQTSLSATDNMVMLSGNYTSKIAYPTGVIESITDIANQAGVKLNEANIARLTDTTIGALGKEVTYRQAIGYVAQIAGGFGQFNRDGLLDIRGLEDPNFRITPDCYMSKGLTKNETFYRIGGMQAEVTTTQVENDGNENQETVTLQSGSKSGSQIKVANPAMSQQLLDQLYEQYADINFYPYSLEWFADPNLEAGDWVTIVDNKGNEFKAPALGLTLSFNGGLSGTLKADTTVTSQTTFVYSGQFNQVVTRLHNDFATIAGNHIYKGIDQPIFAKKGDLWYQSVGPDTVMQVYQFDPDTGLYSWVEVGSTKPSRELSDQMDQVKKDITDQSTKIDGAVANANTAVSNSDLATKTASAAKQSAAEAVTVANQANLISSQAQASALSAKADANTAKANATQAIDDAAAAKGQASNALGQANTAIGNAADALNKINSMSVGGRNYLANTSTPWQMQGSGGANQTSSPKWRFTFGTIKQAPFKDGEYVTVSFDYISVGTGAYGTIFSQLNNTPWDQFGITEAMKDNGHVVRTVQWQSGWTTSGTATGIHIRMDNVATTRTVTVYNMQFERGNKDTDWSEAPEDVQQQFTDINGELANKVSQTTYNTLAGTVDTVSTLAKQNQSTISTLATKTSVDTVSKTATTAQTLAQQNANELLNKASTNTVDTLTKRVTTAESTLSQTATKAELALTNTDVDKLGDSVASQALDIAATADALKLKADSSTLSDLTDMVADNSAQLALTATKAELQVAQTNVDNLKKTVTSNTAGMTANANALKLKADSSTVSDLDGRVTSLSGQLDVQSDLISAKVTASDVTGMLGNYATQSWSQGQISAAKNEISASVETVKQTVDNLSVGGVNLLLGTDLNDLTKYWEVRGGSVVAGLNGHNAIYYDATNITNDYVGVLGQPIYDPTLETNRVRPNQWYTLSFWAKGTGNLTSYVYGSFIDVPSGSSADGLKSNYATNDGSHVWNLTDGWTRHTYIFKSKSGFPDTGQQNVLFRVFKGSAVYICMPQLEAGTLATDYDIAPDELATQDWTKSQIKVNEDKITVGITSLKSDITAATDALNNNIANATKDMATQTWTQGQINTTADNINLSVSKVQTDLGGTKTQFAALEVKVDEIQTTVKNKADQSQITQLANDINLRVKTGDLISQINLSAGSTLIQSNKIYLSAASTVFGGSAFIPAASIKDLSADYIKAGTLDGSFIHVINLVADNITSGTLNAKKVKVTDLNADNITAGTLNAQKVGIVGLKADNITSGTLNAANVNIINLNASSIKAGTLDASKVNLISVNAASITAGIITGANLSLNLDTGEVLFQKGSIKSATTLSGGQLDIEIDEGTFTQADSSGRGMRFQNGNIYLVTDVAEPFVWGSSRIADYGSLQYSSVLMFGKSGVTLTGNQATTVATQSFMNTPLWTFGINMLDAGQITGSAVALDDTNAAIISSKQISLKSGFAYQSINTEMSPWLGVGTKNKYRAGGMDWEHDTDFGPDIFMEASSVVFSATPGNTPITFALAGDARSGYALSMGIKNRTYSGAANMIITDNGVLGRVTSARKYKLLDHDAETVIDHAKRILDINPKQWFDKAEVETISKSLTDSTENQLMSDYKFQQYYGFIADDFHDAGLDEVVQFKNGKVDSLAYDRIPMYHNVILKDHETRIQKLERENKELKQQLAAIS</sequence>
<dbReference type="Proteomes" id="UP001596310">
    <property type="component" value="Unassembled WGS sequence"/>
</dbReference>
<name>A0ABW1UPN6_9LACO</name>
<dbReference type="RefSeq" id="WP_125598228.1">
    <property type="nucleotide sequence ID" value="NZ_JBHSSM010000016.1"/>
</dbReference>
<accession>A0ABW1UPN6</accession>
<dbReference type="InterPro" id="IPR030392">
    <property type="entry name" value="S74_ICA"/>
</dbReference>